<dbReference type="InterPro" id="IPR011006">
    <property type="entry name" value="CheY-like_superfamily"/>
</dbReference>
<accession>A0A6C0G8I9</accession>
<feature type="domain" description="Response regulatory" evidence="8">
    <location>
        <begin position="24"/>
        <end position="137"/>
    </location>
</feature>
<evidence type="ECO:0000313" key="10">
    <source>
        <dbReference type="EMBL" id="QHT64070.1"/>
    </source>
</evidence>
<dbReference type="KEGG" id="plyc:GXP70_22500"/>
<dbReference type="EMBL" id="CP048209">
    <property type="protein sequence ID" value="QHT64070.1"/>
    <property type="molecule type" value="Genomic_DNA"/>
</dbReference>
<dbReference type="Gene3D" id="1.10.10.10">
    <property type="entry name" value="Winged helix-like DNA-binding domain superfamily/Winged helix DNA-binding domain"/>
    <property type="match status" value="1"/>
</dbReference>
<dbReference type="InterPro" id="IPR001789">
    <property type="entry name" value="Sig_transdc_resp-reg_receiver"/>
</dbReference>
<dbReference type="InterPro" id="IPR001867">
    <property type="entry name" value="OmpR/PhoB-type_DNA-bd"/>
</dbReference>
<evidence type="ECO:0000256" key="4">
    <source>
        <dbReference type="ARBA" id="ARBA00023125"/>
    </source>
</evidence>
<evidence type="ECO:0000256" key="1">
    <source>
        <dbReference type="ARBA" id="ARBA00022553"/>
    </source>
</evidence>
<dbReference type="Gene3D" id="3.40.50.2300">
    <property type="match status" value="1"/>
</dbReference>
<keyword evidence="5" id="KW-0804">Transcription</keyword>
<dbReference type="CDD" id="cd00383">
    <property type="entry name" value="trans_reg_C"/>
    <property type="match status" value="1"/>
</dbReference>
<evidence type="ECO:0000256" key="7">
    <source>
        <dbReference type="PROSITE-ProRule" id="PRU01091"/>
    </source>
</evidence>
<name>A0A6C0G8I9_9BACL</name>
<dbReference type="Pfam" id="PF00072">
    <property type="entry name" value="Response_reg"/>
    <property type="match status" value="1"/>
</dbReference>
<dbReference type="PROSITE" id="PS51755">
    <property type="entry name" value="OMPR_PHOB"/>
    <property type="match status" value="1"/>
</dbReference>
<keyword evidence="4 7" id="KW-0238">DNA-binding</keyword>
<dbReference type="SMART" id="SM00862">
    <property type="entry name" value="Trans_reg_C"/>
    <property type="match status" value="1"/>
</dbReference>
<dbReference type="SMART" id="SM00448">
    <property type="entry name" value="REC"/>
    <property type="match status" value="1"/>
</dbReference>
<keyword evidence="2" id="KW-0902">Two-component regulatory system</keyword>
<evidence type="ECO:0000259" key="8">
    <source>
        <dbReference type="PROSITE" id="PS50110"/>
    </source>
</evidence>
<evidence type="ECO:0000256" key="3">
    <source>
        <dbReference type="ARBA" id="ARBA00023015"/>
    </source>
</evidence>
<dbReference type="InterPro" id="IPR036388">
    <property type="entry name" value="WH-like_DNA-bd_sf"/>
</dbReference>
<dbReference type="GO" id="GO:0032993">
    <property type="term" value="C:protein-DNA complex"/>
    <property type="evidence" value="ECO:0007669"/>
    <property type="project" value="TreeGrafter"/>
</dbReference>
<feature type="DNA-binding region" description="OmpR/PhoB-type" evidence="7">
    <location>
        <begin position="163"/>
        <end position="257"/>
    </location>
</feature>
<dbReference type="GO" id="GO:0006355">
    <property type="term" value="P:regulation of DNA-templated transcription"/>
    <property type="evidence" value="ECO:0007669"/>
    <property type="project" value="InterPro"/>
</dbReference>
<gene>
    <name evidence="10" type="ORF">GXP70_22500</name>
</gene>
<reference evidence="10 11" key="1">
    <citation type="submission" date="2020-01" db="EMBL/GenBank/DDBJ databases">
        <title>Paenibacillus sp. nov., isolated from tomato rhizosphere.</title>
        <authorList>
            <person name="Weon H.-Y."/>
            <person name="Lee S.A."/>
        </authorList>
    </citation>
    <scope>NUCLEOTIDE SEQUENCE [LARGE SCALE GENOMIC DNA]</scope>
    <source>
        <strain evidence="10 11">12200R-189</strain>
    </source>
</reference>
<dbReference type="SUPFAM" id="SSF46894">
    <property type="entry name" value="C-terminal effector domain of the bipartite response regulators"/>
    <property type="match status" value="1"/>
</dbReference>
<sequence>MTACYTRRVIDDFETEDNVLHAFTIAVVDDDLNIRNLVEAYLHKEQFHTIGLGSAEEALQLWANDPPDLWVLDIMLPGMDGYELCRRIRDEADVPIIMISAKDNEVDKILGIELGGDDYLVKPFSPRELVARVKRQLQRWYKSRAAAEPADATRAASSPPAWQTSVDVGDLRILPNERRVFLGKEELDLTFKEFDLLRAFAEHPNRAFTRDELLVLVWGDDYFGSDRAVDHLIKRLRKKAERLPIEAVWGHGYRLRADGGDHA</sequence>
<dbReference type="PANTHER" id="PTHR48111">
    <property type="entry name" value="REGULATOR OF RPOS"/>
    <property type="match status" value="1"/>
</dbReference>
<dbReference type="GO" id="GO:0005829">
    <property type="term" value="C:cytosol"/>
    <property type="evidence" value="ECO:0007669"/>
    <property type="project" value="TreeGrafter"/>
</dbReference>
<dbReference type="Pfam" id="PF00486">
    <property type="entry name" value="Trans_reg_C"/>
    <property type="match status" value="1"/>
</dbReference>
<dbReference type="FunFam" id="3.40.50.2300:FF:000001">
    <property type="entry name" value="DNA-binding response regulator PhoB"/>
    <property type="match status" value="1"/>
</dbReference>
<dbReference type="InterPro" id="IPR039420">
    <property type="entry name" value="WalR-like"/>
</dbReference>
<keyword evidence="3" id="KW-0805">Transcription regulation</keyword>
<keyword evidence="1 6" id="KW-0597">Phosphoprotein</keyword>
<feature type="domain" description="OmpR/PhoB-type" evidence="9">
    <location>
        <begin position="163"/>
        <end position="257"/>
    </location>
</feature>
<dbReference type="Gene3D" id="6.10.250.690">
    <property type="match status" value="1"/>
</dbReference>
<keyword evidence="11" id="KW-1185">Reference proteome</keyword>
<organism evidence="10 11">
    <name type="scientific">Paenibacillus lycopersici</name>
    <dbReference type="NCBI Taxonomy" id="2704462"/>
    <lineage>
        <taxon>Bacteria</taxon>
        <taxon>Bacillati</taxon>
        <taxon>Bacillota</taxon>
        <taxon>Bacilli</taxon>
        <taxon>Bacillales</taxon>
        <taxon>Paenibacillaceae</taxon>
        <taxon>Paenibacillus</taxon>
    </lineage>
</organism>
<dbReference type="PANTHER" id="PTHR48111:SF40">
    <property type="entry name" value="PHOSPHATE REGULON TRANSCRIPTIONAL REGULATORY PROTEIN PHOB"/>
    <property type="match status" value="1"/>
</dbReference>
<dbReference type="InterPro" id="IPR016032">
    <property type="entry name" value="Sig_transdc_resp-reg_C-effctor"/>
</dbReference>
<dbReference type="Proteomes" id="UP000476064">
    <property type="component" value="Chromosome"/>
</dbReference>
<evidence type="ECO:0000256" key="5">
    <source>
        <dbReference type="ARBA" id="ARBA00023163"/>
    </source>
</evidence>
<dbReference type="AlphaFoldDB" id="A0A6C0G8I9"/>
<evidence type="ECO:0000313" key="11">
    <source>
        <dbReference type="Proteomes" id="UP000476064"/>
    </source>
</evidence>
<dbReference type="SUPFAM" id="SSF52172">
    <property type="entry name" value="CheY-like"/>
    <property type="match status" value="1"/>
</dbReference>
<dbReference type="GO" id="GO:0000976">
    <property type="term" value="F:transcription cis-regulatory region binding"/>
    <property type="evidence" value="ECO:0007669"/>
    <property type="project" value="TreeGrafter"/>
</dbReference>
<protein>
    <submittedName>
        <fullName evidence="10">Response regulator transcription factor</fullName>
    </submittedName>
</protein>
<dbReference type="PROSITE" id="PS50110">
    <property type="entry name" value="RESPONSE_REGULATORY"/>
    <property type="match status" value="1"/>
</dbReference>
<evidence type="ECO:0000256" key="6">
    <source>
        <dbReference type="PROSITE-ProRule" id="PRU00169"/>
    </source>
</evidence>
<dbReference type="GO" id="GO:0000156">
    <property type="term" value="F:phosphorelay response regulator activity"/>
    <property type="evidence" value="ECO:0007669"/>
    <property type="project" value="TreeGrafter"/>
</dbReference>
<proteinExistence type="predicted"/>
<evidence type="ECO:0000256" key="2">
    <source>
        <dbReference type="ARBA" id="ARBA00023012"/>
    </source>
</evidence>
<feature type="modified residue" description="4-aspartylphosphate" evidence="6">
    <location>
        <position position="73"/>
    </location>
</feature>
<evidence type="ECO:0000259" key="9">
    <source>
        <dbReference type="PROSITE" id="PS51755"/>
    </source>
</evidence>